<dbReference type="GeneID" id="85195494"/>
<proteinExistence type="predicted"/>
<gene>
    <name evidence="1" type="ORF">MmiHf6_09550</name>
</gene>
<sequence length="1228" mass="140400">MSQKSLIAKIKDDEWFLSLIKRRLRENKEESDETERFMNEIALLSSIDFRLKYLRSMSREEMIQNILEVCKENGFIPQYDSSGSPSFYGHRVELSQDGTFTACFSDDGVVIFPSRELPLCWTKLILKKGFNNANPSDMGVSFSPDSSKVAILYVNVLHIWDVSELRVQRLENLNSENVNLENVNLPTINMVSWSADSKRISYVKQKCEQEFEICVYDIHEKRIVQSIPTSYPVSTTCLDNQGTNILLLGDSAVRIIDVVLGEEINKMNSLVSLDDAEALFKNEEFYVLANGIVLKIKDKLEMINPDGLIFPISQKIEKMYNSHMFDSIVDVSCRGLKSTDENLIMYDRSVQCNPVDYILSDTLDVKMIQRQQWPQYDSEFNEDDEAEFLEFLSNAEKKYIPYGSAKNVYLRQTKTEAMIEDSSMFKLIDFSFLHRFQPKFQKKIINKGRNVYVWDDNDISSLIGFAYCSGNERLILSEEGIEIKAIPIGNKIKSNDPFNDYYLDGENVLYCVDPFANCEKIADDSTFQHCSLNEIKWISGSTWPKIYVIGKDKSESFIQSGPMQNLFPLEDIHLSCPQNICLFSGKIYWISNEGEICVSNLDGSVIQHQKIINLSGWRSTGKTSDGRFSLVKFEMNVDQKTINVKFARLFPESGHIDVFEKANFNFRTEEAWRTDLDVKNTSIIVKEWKNIYPLTIKKEELKKGMVIKLSVDSISTNMTALECGRYIISTTEDIENPENPADWYEPRLRVMDSNKGLMIRYNLDQSGGQMYGFAGYEIDSRSKALSLDGGKFIVSEMTSSHALSDKRHGISSWDTSSGKRYPRGDIPVYGKLLEKCDEGSVLVSSASDGIVHSVSTYDKKMKKVLDEKTIFTWCQDSSDPQSEELDSDVLLEKFPCISEFAGDDCLEYIEVVKNIIPPHCSFKNGDVVILPVGVNSKSENIPSLPYIYTFDRIFDHYVGKTFDYQIPLIWMNIQSIICTYSYGRLIHPIDFNLDLVTRIEPDCKHMPCGALRHLSLCRVGDKYVVQQPVRKNLSDVPEDMRYKTRIIGDGIDFEIDDVMGWQIKGSDEEKLLSLFIDNESFSYVTVRGTEVLFVTNTGGEETIKKICNEGEYCPVALYADDAVSISFDPYRNIMFFSKEETEMIPVGNLLDNTYKYGKFNLVSKSEDGTMYFDIGYGEEIQITPDMEVQKSERKQLKELSGNLDRTTCKLDDGKVVNYNGVFVKYFNS</sequence>
<organism evidence="1 2">
    <name type="scientific">Methanimicrococcus hongohii</name>
    <dbReference type="NCBI Taxonomy" id="3028295"/>
    <lineage>
        <taxon>Archaea</taxon>
        <taxon>Methanobacteriati</taxon>
        <taxon>Methanobacteriota</taxon>
        <taxon>Stenosarchaea group</taxon>
        <taxon>Methanomicrobia</taxon>
        <taxon>Methanosarcinales</taxon>
        <taxon>Methanosarcinaceae</taxon>
        <taxon>Methanimicrococcus</taxon>
    </lineage>
</organism>
<dbReference type="Gene3D" id="2.130.10.10">
    <property type="entry name" value="YVTN repeat-like/Quinoprotein amine dehydrogenase"/>
    <property type="match status" value="1"/>
</dbReference>
<dbReference type="KEGG" id="mehf:MmiHf6_09550"/>
<evidence type="ECO:0000313" key="1">
    <source>
        <dbReference type="EMBL" id="WNY23646.1"/>
    </source>
</evidence>
<keyword evidence="2" id="KW-1185">Reference proteome</keyword>
<evidence type="ECO:0000313" key="2">
    <source>
        <dbReference type="Proteomes" id="UP001302978"/>
    </source>
</evidence>
<dbReference type="SUPFAM" id="SSF82171">
    <property type="entry name" value="DPP6 N-terminal domain-like"/>
    <property type="match status" value="1"/>
</dbReference>
<name>A0AA96ZTW3_9EURY</name>
<protein>
    <submittedName>
        <fullName evidence="1">Uncharacterized protein</fullName>
    </submittedName>
</protein>
<accession>A0AA96ZTW3</accession>
<dbReference type="EMBL" id="CP131059">
    <property type="protein sequence ID" value="WNY23646.1"/>
    <property type="molecule type" value="Genomic_DNA"/>
</dbReference>
<dbReference type="AlphaFoldDB" id="A0AA96ZTW3"/>
<dbReference type="InterPro" id="IPR015943">
    <property type="entry name" value="WD40/YVTN_repeat-like_dom_sf"/>
</dbReference>
<dbReference type="Proteomes" id="UP001302978">
    <property type="component" value="Chromosome"/>
</dbReference>
<dbReference type="RefSeq" id="WP_316556783.1">
    <property type="nucleotide sequence ID" value="NZ_CP131059.1"/>
</dbReference>
<reference evidence="1 2" key="1">
    <citation type="submission" date="2023-07" db="EMBL/GenBank/DDBJ databases">
        <title>Closed genoem sequence of Methanomicrococcus sp. Hf6.</title>
        <authorList>
            <person name="Poehlein A."/>
            <person name="Protasov E."/>
            <person name="Platt K."/>
            <person name="Reeh H."/>
            <person name="Daniel R."/>
            <person name="Brune A."/>
        </authorList>
    </citation>
    <scope>NUCLEOTIDE SEQUENCE [LARGE SCALE GENOMIC DNA]</scope>
    <source>
        <strain evidence="1 2">Hf6</strain>
    </source>
</reference>